<dbReference type="InterPro" id="IPR019885">
    <property type="entry name" value="Tscrpt_reg_HTH_AsnC-type_CS"/>
</dbReference>
<evidence type="ECO:0000256" key="2">
    <source>
        <dbReference type="ARBA" id="ARBA00023125"/>
    </source>
</evidence>
<feature type="domain" description="HTH asnC-type" evidence="4">
    <location>
        <begin position="26"/>
        <end position="87"/>
    </location>
</feature>
<protein>
    <submittedName>
        <fullName evidence="5">Transcriptional regulator, AsnC family</fullName>
    </submittedName>
</protein>
<dbReference type="InterPro" id="IPR036388">
    <property type="entry name" value="WH-like_DNA-bd_sf"/>
</dbReference>
<keyword evidence="2" id="KW-0238">DNA-binding</keyword>
<proteinExistence type="predicted"/>
<dbReference type="InterPro" id="IPR011008">
    <property type="entry name" value="Dimeric_a/b-barrel"/>
</dbReference>
<keyword evidence="6" id="KW-1185">Reference proteome</keyword>
<dbReference type="Pfam" id="PF13412">
    <property type="entry name" value="HTH_24"/>
    <property type="match status" value="1"/>
</dbReference>
<dbReference type="PANTHER" id="PTHR30154">
    <property type="entry name" value="LEUCINE-RESPONSIVE REGULATORY PROTEIN"/>
    <property type="match status" value="1"/>
</dbReference>
<dbReference type="GO" id="GO:0043200">
    <property type="term" value="P:response to amino acid"/>
    <property type="evidence" value="ECO:0007669"/>
    <property type="project" value="TreeGrafter"/>
</dbReference>
<dbReference type="AlphaFoldDB" id="E8U990"/>
<evidence type="ECO:0000256" key="1">
    <source>
        <dbReference type="ARBA" id="ARBA00023015"/>
    </source>
</evidence>
<organism evidence="5 6">
    <name type="scientific">Deinococcus maricopensis (strain DSM 21211 / LMG 22137 / NRRL B-23946 / LB-34)</name>
    <dbReference type="NCBI Taxonomy" id="709986"/>
    <lineage>
        <taxon>Bacteria</taxon>
        <taxon>Thermotogati</taxon>
        <taxon>Deinococcota</taxon>
        <taxon>Deinococci</taxon>
        <taxon>Deinococcales</taxon>
        <taxon>Deinococcaceae</taxon>
        <taxon>Deinococcus</taxon>
    </lineage>
</organism>
<dbReference type="GO" id="GO:0005829">
    <property type="term" value="C:cytosol"/>
    <property type="evidence" value="ECO:0007669"/>
    <property type="project" value="TreeGrafter"/>
</dbReference>
<dbReference type="InterPro" id="IPR036390">
    <property type="entry name" value="WH_DNA-bd_sf"/>
</dbReference>
<dbReference type="EMBL" id="CP002454">
    <property type="protein sequence ID" value="ADV67629.1"/>
    <property type="molecule type" value="Genomic_DNA"/>
</dbReference>
<dbReference type="KEGG" id="dmr:Deima_1984"/>
<dbReference type="SMART" id="SM00344">
    <property type="entry name" value="HTH_ASNC"/>
    <property type="match status" value="1"/>
</dbReference>
<dbReference type="PRINTS" id="PR00033">
    <property type="entry name" value="HTHASNC"/>
</dbReference>
<dbReference type="InterPro" id="IPR019888">
    <property type="entry name" value="Tscrpt_reg_AsnC-like"/>
</dbReference>
<dbReference type="GO" id="GO:0043565">
    <property type="term" value="F:sequence-specific DNA binding"/>
    <property type="evidence" value="ECO:0007669"/>
    <property type="project" value="InterPro"/>
</dbReference>
<evidence type="ECO:0000313" key="6">
    <source>
        <dbReference type="Proteomes" id="UP000008635"/>
    </source>
</evidence>
<dbReference type="Pfam" id="PF01037">
    <property type="entry name" value="AsnC_trans_reg"/>
    <property type="match status" value="1"/>
</dbReference>
<dbReference type="FunFam" id="1.10.10.10:FF:000186">
    <property type="entry name" value="AsnC family transcriptional regulator"/>
    <property type="match status" value="1"/>
</dbReference>
<dbReference type="InterPro" id="IPR019887">
    <property type="entry name" value="Tscrpt_reg_AsnC/Lrp_C"/>
</dbReference>
<evidence type="ECO:0000313" key="5">
    <source>
        <dbReference type="EMBL" id="ADV67629.1"/>
    </source>
</evidence>
<sequence length="171" mass="18725">MARAPDFPPGFTFVKMWFMKNHGGPLDAIDQRVLTELQQDARLSMRELGRRVGLSAPAVTERVRRLEDAGVILGYGARVATKPLGRGITAFIGVQDSGKRDPELLKWAQKRDGVMECHSVTGENSCMLKVAVPDVQALEDLLGELIHLGFTCSTSIVLSTPLATKMLLPPR</sequence>
<dbReference type="SUPFAM" id="SSF46785">
    <property type="entry name" value="Winged helix' DNA-binding domain"/>
    <property type="match status" value="1"/>
</dbReference>
<reference evidence="5 6" key="1">
    <citation type="journal article" date="2011" name="Stand. Genomic Sci.">
        <title>Complete genome sequence of Deinococcus maricopensis type strain (LB-34).</title>
        <authorList>
            <person name="Pukall R."/>
            <person name="Zeytun A."/>
            <person name="Lucas S."/>
            <person name="Lapidus A."/>
            <person name="Hammon N."/>
            <person name="Deshpande S."/>
            <person name="Nolan M."/>
            <person name="Cheng J.F."/>
            <person name="Pitluck S."/>
            <person name="Liolios K."/>
            <person name="Pagani I."/>
            <person name="Mikhailova N."/>
            <person name="Ivanova N."/>
            <person name="Mavromatis K."/>
            <person name="Pati A."/>
            <person name="Tapia R."/>
            <person name="Han C."/>
            <person name="Goodwin L."/>
            <person name="Chen A."/>
            <person name="Palaniappan K."/>
            <person name="Land M."/>
            <person name="Hauser L."/>
            <person name="Chang Y.J."/>
            <person name="Jeffries C.D."/>
            <person name="Brambilla E.M."/>
            <person name="Rohde M."/>
            <person name="Goker M."/>
            <person name="Detter J.C."/>
            <person name="Woyke T."/>
            <person name="Bristow J."/>
            <person name="Eisen J.A."/>
            <person name="Markowitz V."/>
            <person name="Hugenholtz P."/>
            <person name="Kyrpides N.C."/>
            <person name="Klenk H.P."/>
        </authorList>
    </citation>
    <scope>NUCLEOTIDE SEQUENCE [LARGE SCALE GENOMIC DNA]</scope>
    <source>
        <strain evidence="6">DSM 21211 / LMG 22137 / NRRL B-23946 / LB-34</strain>
    </source>
</reference>
<dbReference type="InterPro" id="IPR000485">
    <property type="entry name" value="AsnC-type_HTH_dom"/>
</dbReference>
<accession>E8U990</accession>
<dbReference type="CDD" id="cd00090">
    <property type="entry name" value="HTH_ARSR"/>
    <property type="match status" value="1"/>
</dbReference>
<dbReference type="PROSITE" id="PS00519">
    <property type="entry name" value="HTH_ASNC_1"/>
    <property type="match status" value="1"/>
</dbReference>
<keyword evidence="1" id="KW-0805">Transcription regulation</keyword>
<dbReference type="eggNOG" id="COG1522">
    <property type="taxonomic scope" value="Bacteria"/>
</dbReference>
<dbReference type="PROSITE" id="PS50956">
    <property type="entry name" value="HTH_ASNC_2"/>
    <property type="match status" value="1"/>
</dbReference>
<keyword evidence="3" id="KW-0804">Transcription</keyword>
<dbReference type="PANTHER" id="PTHR30154:SF53">
    <property type="entry name" value="HTH-TYPE TRANSCRIPTIONAL REGULATOR LRPC"/>
    <property type="match status" value="1"/>
</dbReference>
<dbReference type="SUPFAM" id="SSF54909">
    <property type="entry name" value="Dimeric alpha+beta barrel"/>
    <property type="match status" value="1"/>
</dbReference>
<dbReference type="Gene3D" id="3.30.70.920">
    <property type="match status" value="1"/>
</dbReference>
<dbReference type="HOGENOM" id="CLU_091233_3_0_0"/>
<dbReference type="InterPro" id="IPR011991">
    <property type="entry name" value="ArsR-like_HTH"/>
</dbReference>
<dbReference type="Proteomes" id="UP000008635">
    <property type="component" value="Chromosome"/>
</dbReference>
<evidence type="ECO:0000259" key="4">
    <source>
        <dbReference type="PROSITE" id="PS50956"/>
    </source>
</evidence>
<dbReference type="Gene3D" id="1.10.10.10">
    <property type="entry name" value="Winged helix-like DNA-binding domain superfamily/Winged helix DNA-binding domain"/>
    <property type="match status" value="1"/>
</dbReference>
<gene>
    <name evidence="5" type="ordered locus">Deima_1984</name>
</gene>
<name>E8U990_DEIML</name>
<dbReference type="STRING" id="709986.Deima_1984"/>
<evidence type="ECO:0000256" key="3">
    <source>
        <dbReference type="ARBA" id="ARBA00023163"/>
    </source>
</evidence>
<reference evidence="6" key="2">
    <citation type="submission" date="2011-01" db="EMBL/GenBank/DDBJ databases">
        <title>The complete genome of Deinococcus maricopensis DSM 21211.</title>
        <authorList>
            <consortium name="US DOE Joint Genome Institute (JGI-PGF)"/>
            <person name="Lucas S."/>
            <person name="Copeland A."/>
            <person name="Lapidus A."/>
            <person name="Goodwin L."/>
            <person name="Pitluck S."/>
            <person name="Kyrpides N."/>
            <person name="Mavromatis K."/>
            <person name="Pagani I."/>
            <person name="Ivanova N."/>
            <person name="Ovchinnikova G."/>
            <person name="Zeytun A."/>
            <person name="Detter J.C."/>
            <person name="Han C."/>
            <person name="Land M."/>
            <person name="Hauser L."/>
            <person name="Markowitz V."/>
            <person name="Cheng J.-F."/>
            <person name="Hugenholtz P."/>
            <person name="Woyke T."/>
            <person name="Wu D."/>
            <person name="Pukall R."/>
            <person name="Gehrich-Schroeter G."/>
            <person name="Brambilla E."/>
            <person name="Klenk H.-P."/>
            <person name="Eisen J.A."/>
        </authorList>
    </citation>
    <scope>NUCLEOTIDE SEQUENCE [LARGE SCALE GENOMIC DNA]</scope>
    <source>
        <strain evidence="6">DSM 21211 / LMG 22137 / NRRL B-23946 / LB-34</strain>
    </source>
</reference>